<evidence type="ECO:0000256" key="6">
    <source>
        <dbReference type="SAM" id="MobiDB-lite"/>
    </source>
</evidence>
<keyword evidence="5 7" id="KW-0472">Membrane</keyword>
<evidence type="ECO:0000256" key="3">
    <source>
        <dbReference type="ARBA" id="ARBA00022692"/>
    </source>
</evidence>
<protein>
    <submittedName>
        <fullName evidence="8">Major facilitator superfamily domain general substrate transporter</fullName>
    </submittedName>
</protein>
<dbReference type="PANTHER" id="PTHR23501:SF199">
    <property type="entry name" value="MFS EFFLUX TRANSPORTER INPD-RELATED"/>
    <property type="match status" value="1"/>
</dbReference>
<evidence type="ECO:0000313" key="8">
    <source>
        <dbReference type="EMBL" id="KAJ5205990.1"/>
    </source>
</evidence>
<gene>
    <name evidence="8" type="ORF">N7472_002438</name>
</gene>
<comment type="similarity">
    <text evidence="2">Belongs to the major facilitator superfamily. TCR/Tet family.</text>
</comment>
<dbReference type="PANTHER" id="PTHR23501">
    <property type="entry name" value="MAJOR FACILITATOR SUPERFAMILY"/>
    <property type="match status" value="1"/>
</dbReference>
<evidence type="ECO:0000313" key="9">
    <source>
        <dbReference type="Proteomes" id="UP001150879"/>
    </source>
</evidence>
<comment type="caution">
    <text evidence="8">The sequence shown here is derived from an EMBL/GenBank/DDBJ whole genome shotgun (WGS) entry which is preliminary data.</text>
</comment>
<feature type="region of interest" description="Disordered" evidence="6">
    <location>
        <begin position="9"/>
        <end position="47"/>
    </location>
</feature>
<dbReference type="EMBL" id="JAPQKP010000002">
    <property type="protein sequence ID" value="KAJ5205990.1"/>
    <property type="molecule type" value="Genomic_DNA"/>
</dbReference>
<dbReference type="SUPFAM" id="SSF103473">
    <property type="entry name" value="MFS general substrate transporter"/>
    <property type="match status" value="1"/>
</dbReference>
<organism evidence="8 9">
    <name type="scientific">Penicillium cf. griseofulvum</name>
    <dbReference type="NCBI Taxonomy" id="2972120"/>
    <lineage>
        <taxon>Eukaryota</taxon>
        <taxon>Fungi</taxon>
        <taxon>Dikarya</taxon>
        <taxon>Ascomycota</taxon>
        <taxon>Pezizomycotina</taxon>
        <taxon>Eurotiomycetes</taxon>
        <taxon>Eurotiomycetidae</taxon>
        <taxon>Eurotiales</taxon>
        <taxon>Aspergillaceae</taxon>
        <taxon>Penicillium</taxon>
    </lineage>
</organism>
<keyword evidence="4 7" id="KW-1133">Transmembrane helix</keyword>
<dbReference type="InterPro" id="IPR036259">
    <property type="entry name" value="MFS_trans_sf"/>
</dbReference>
<evidence type="ECO:0000256" key="5">
    <source>
        <dbReference type="ARBA" id="ARBA00023136"/>
    </source>
</evidence>
<proteinExistence type="inferred from homology"/>
<reference evidence="8" key="1">
    <citation type="submission" date="2022-11" db="EMBL/GenBank/DDBJ databases">
        <authorList>
            <person name="Petersen C."/>
        </authorList>
    </citation>
    <scope>NUCLEOTIDE SEQUENCE</scope>
    <source>
        <strain evidence="8">IBT 16849</strain>
    </source>
</reference>
<reference evidence="8" key="2">
    <citation type="journal article" date="2023" name="IMA Fungus">
        <title>Comparative genomic study of the Penicillium genus elucidates a diverse pangenome and 15 lateral gene transfer events.</title>
        <authorList>
            <person name="Petersen C."/>
            <person name="Sorensen T."/>
            <person name="Nielsen M.R."/>
            <person name="Sondergaard T.E."/>
            <person name="Sorensen J.L."/>
            <person name="Fitzpatrick D.A."/>
            <person name="Frisvad J.C."/>
            <person name="Nielsen K.L."/>
        </authorList>
    </citation>
    <scope>NUCLEOTIDE SEQUENCE</scope>
    <source>
        <strain evidence="8">IBT 16849</strain>
    </source>
</reference>
<feature type="transmembrane region" description="Helical" evidence="7">
    <location>
        <begin position="76"/>
        <end position="102"/>
    </location>
</feature>
<sequence>MCMYQLPKQTIGVGPHTSRGRPQRVPYNGDLNHDRGHFPRTATENHPPTASERIIESLNIESTQDRELSYPTGSKFWFTITSLCLVLILGGLDANIVATAVPGITNHFHTVADVGWYSSAFRLCTCAFQFGFAKL</sequence>
<accession>A0A9W9MR97</accession>
<keyword evidence="9" id="KW-1185">Reference proteome</keyword>
<dbReference type="GO" id="GO:0005886">
    <property type="term" value="C:plasma membrane"/>
    <property type="evidence" value="ECO:0007669"/>
    <property type="project" value="TreeGrafter"/>
</dbReference>
<evidence type="ECO:0000256" key="7">
    <source>
        <dbReference type="SAM" id="Phobius"/>
    </source>
</evidence>
<dbReference type="GO" id="GO:0022857">
    <property type="term" value="F:transmembrane transporter activity"/>
    <property type="evidence" value="ECO:0007669"/>
    <property type="project" value="TreeGrafter"/>
</dbReference>
<evidence type="ECO:0000256" key="4">
    <source>
        <dbReference type="ARBA" id="ARBA00022989"/>
    </source>
</evidence>
<keyword evidence="3 7" id="KW-0812">Transmembrane</keyword>
<evidence type="ECO:0000256" key="2">
    <source>
        <dbReference type="ARBA" id="ARBA00007520"/>
    </source>
</evidence>
<dbReference type="AlphaFoldDB" id="A0A9W9MR97"/>
<dbReference type="Proteomes" id="UP001150879">
    <property type="component" value="Unassembled WGS sequence"/>
</dbReference>
<comment type="subcellular location">
    <subcellularLocation>
        <location evidence="1">Membrane</location>
        <topology evidence="1">Multi-pass membrane protein</topology>
    </subcellularLocation>
</comment>
<evidence type="ECO:0000256" key="1">
    <source>
        <dbReference type="ARBA" id="ARBA00004141"/>
    </source>
</evidence>
<name>A0A9W9MR97_9EURO</name>